<evidence type="ECO:0000256" key="3">
    <source>
        <dbReference type="ARBA" id="ARBA00023082"/>
    </source>
</evidence>
<dbReference type="NCBIfam" id="TIGR02937">
    <property type="entry name" value="sigma70-ECF"/>
    <property type="match status" value="1"/>
</dbReference>
<comment type="caution">
    <text evidence="7">The sequence shown here is derived from an EMBL/GenBank/DDBJ whole genome shotgun (WGS) entry which is preliminary data.</text>
</comment>
<sequence length="179" mass="21281">MERPELIKACKNNNLKAQMQVYQMYKDMLYNVSLRIIINQQDAQDMVHDAFIKAFQNITKLENDLNLGPWLKRIVVNCSLDFLRKKKKLSWLQESYELQQDEEVLTEELDNTSLKFEDVKKAIDALKDKYRIIIVLYLIEDYSHKEIAQQLGLKESTVRNQYVRGKRLLKQQLQNKITV</sequence>
<dbReference type="CDD" id="cd06171">
    <property type="entry name" value="Sigma70_r4"/>
    <property type="match status" value="1"/>
</dbReference>
<keyword evidence="4" id="KW-0804">Transcription</keyword>
<dbReference type="Gene3D" id="1.10.1740.10">
    <property type="match status" value="1"/>
</dbReference>
<dbReference type="Gene3D" id="1.10.10.10">
    <property type="entry name" value="Winged helix-like DNA-binding domain superfamily/Winged helix DNA-binding domain"/>
    <property type="match status" value="1"/>
</dbReference>
<dbReference type="Proteomes" id="UP000533900">
    <property type="component" value="Unassembled WGS sequence"/>
</dbReference>
<proteinExistence type="inferred from homology"/>
<dbReference type="GO" id="GO:0003677">
    <property type="term" value="F:DNA binding"/>
    <property type="evidence" value="ECO:0007669"/>
    <property type="project" value="InterPro"/>
</dbReference>
<dbReference type="PANTHER" id="PTHR43133:SF60">
    <property type="entry name" value="RNA POLYMERASE SIGMA FACTOR SIGV"/>
    <property type="match status" value="1"/>
</dbReference>
<dbReference type="Pfam" id="PF04542">
    <property type="entry name" value="Sigma70_r2"/>
    <property type="match status" value="1"/>
</dbReference>
<protein>
    <submittedName>
        <fullName evidence="7">Sigma-70 family RNA polymerase sigma factor</fullName>
    </submittedName>
</protein>
<accession>A0A842IUB4</accession>
<dbReference type="GO" id="GO:0016987">
    <property type="term" value="F:sigma factor activity"/>
    <property type="evidence" value="ECO:0007669"/>
    <property type="project" value="UniProtKB-KW"/>
</dbReference>
<evidence type="ECO:0000313" key="7">
    <source>
        <dbReference type="EMBL" id="MBC2845323.1"/>
    </source>
</evidence>
<dbReference type="InterPro" id="IPR013325">
    <property type="entry name" value="RNA_pol_sigma_r2"/>
</dbReference>
<keyword evidence="8" id="KW-1185">Reference proteome</keyword>
<dbReference type="PANTHER" id="PTHR43133">
    <property type="entry name" value="RNA POLYMERASE ECF-TYPE SIGMA FACTO"/>
    <property type="match status" value="1"/>
</dbReference>
<keyword evidence="2" id="KW-0805">Transcription regulation</keyword>
<dbReference type="InterPro" id="IPR007627">
    <property type="entry name" value="RNA_pol_sigma70_r2"/>
</dbReference>
<evidence type="ECO:0000256" key="2">
    <source>
        <dbReference type="ARBA" id="ARBA00023015"/>
    </source>
</evidence>
<evidence type="ECO:0000256" key="4">
    <source>
        <dbReference type="ARBA" id="ARBA00023163"/>
    </source>
</evidence>
<name>A0A842IUB4_9FLAO</name>
<comment type="similarity">
    <text evidence="1">Belongs to the sigma-70 factor family. ECF subfamily.</text>
</comment>
<evidence type="ECO:0000259" key="5">
    <source>
        <dbReference type="Pfam" id="PF04542"/>
    </source>
</evidence>
<dbReference type="RefSeq" id="WP_185789026.1">
    <property type="nucleotide sequence ID" value="NZ_JACLCP010000002.1"/>
</dbReference>
<feature type="domain" description="RNA polymerase sigma-70 region 2" evidence="5">
    <location>
        <begin position="22"/>
        <end position="88"/>
    </location>
</feature>
<feature type="domain" description="RNA polymerase sigma factor 70 region 4 type 2" evidence="6">
    <location>
        <begin position="118"/>
        <end position="169"/>
    </location>
</feature>
<dbReference type="InterPro" id="IPR036388">
    <property type="entry name" value="WH-like_DNA-bd_sf"/>
</dbReference>
<dbReference type="GO" id="GO:0006352">
    <property type="term" value="P:DNA-templated transcription initiation"/>
    <property type="evidence" value="ECO:0007669"/>
    <property type="project" value="InterPro"/>
</dbReference>
<evidence type="ECO:0000259" key="6">
    <source>
        <dbReference type="Pfam" id="PF08281"/>
    </source>
</evidence>
<evidence type="ECO:0000256" key="1">
    <source>
        <dbReference type="ARBA" id="ARBA00010641"/>
    </source>
</evidence>
<dbReference type="InterPro" id="IPR014284">
    <property type="entry name" value="RNA_pol_sigma-70_dom"/>
</dbReference>
<dbReference type="EMBL" id="JACLCP010000002">
    <property type="protein sequence ID" value="MBC2845323.1"/>
    <property type="molecule type" value="Genomic_DNA"/>
</dbReference>
<dbReference type="InterPro" id="IPR013249">
    <property type="entry name" value="RNA_pol_sigma70_r4_t2"/>
</dbReference>
<dbReference type="AlphaFoldDB" id="A0A842IUB4"/>
<reference evidence="7" key="1">
    <citation type="submission" date="2020-08" db="EMBL/GenBank/DDBJ databases">
        <title>Winogradskyella ouciana sp. nov., isolated from the hadal seawater of the Mariana Trench.</title>
        <authorList>
            <person name="He X."/>
        </authorList>
    </citation>
    <scope>NUCLEOTIDE SEQUENCE [LARGE SCALE GENOMIC DNA]</scope>
    <source>
        <strain evidence="7">KCTC 52348</strain>
    </source>
</reference>
<dbReference type="SUPFAM" id="SSF88946">
    <property type="entry name" value="Sigma2 domain of RNA polymerase sigma factors"/>
    <property type="match status" value="1"/>
</dbReference>
<organism evidence="7 8">
    <name type="scientific">Winogradskyella flava</name>
    <dbReference type="NCBI Taxonomy" id="1884876"/>
    <lineage>
        <taxon>Bacteria</taxon>
        <taxon>Pseudomonadati</taxon>
        <taxon>Bacteroidota</taxon>
        <taxon>Flavobacteriia</taxon>
        <taxon>Flavobacteriales</taxon>
        <taxon>Flavobacteriaceae</taxon>
        <taxon>Winogradskyella</taxon>
    </lineage>
</organism>
<keyword evidence="3" id="KW-0731">Sigma factor</keyword>
<dbReference type="SUPFAM" id="SSF88659">
    <property type="entry name" value="Sigma3 and sigma4 domains of RNA polymerase sigma factors"/>
    <property type="match status" value="1"/>
</dbReference>
<evidence type="ECO:0000313" key="8">
    <source>
        <dbReference type="Proteomes" id="UP000533900"/>
    </source>
</evidence>
<dbReference type="Pfam" id="PF08281">
    <property type="entry name" value="Sigma70_r4_2"/>
    <property type="match status" value="1"/>
</dbReference>
<dbReference type="InterPro" id="IPR013324">
    <property type="entry name" value="RNA_pol_sigma_r3/r4-like"/>
</dbReference>
<gene>
    <name evidence="7" type="ORF">H7F21_09490</name>
</gene>
<dbReference type="InterPro" id="IPR039425">
    <property type="entry name" value="RNA_pol_sigma-70-like"/>
</dbReference>